<organism evidence="1 2">
    <name type="scientific">Labrys wisconsinensis</name>
    <dbReference type="NCBI Taxonomy" id="425677"/>
    <lineage>
        <taxon>Bacteria</taxon>
        <taxon>Pseudomonadati</taxon>
        <taxon>Pseudomonadota</taxon>
        <taxon>Alphaproteobacteria</taxon>
        <taxon>Hyphomicrobiales</taxon>
        <taxon>Xanthobacteraceae</taxon>
        <taxon>Labrys</taxon>
    </lineage>
</organism>
<dbReference type="EMBL" id="JAUSVX010000013">
    <property type="protein sequence ID" value="MDQ0472646.1"/>
    <property type="molecule type" value="Genomic_DNA"/>
</dbReference>
<accession>A0ABU0JEE1</accession>
<evidence type="ECO:0000313" key="2">
    <source>
        <dbReference type="Proteomes" id="UP001242480"/>
    </source>
</evidence>
<name>A0ABU0JEE1_9HYPH</name>
<dbReference type="RefSeq" id="WP_307279766.1">
    <property type="nucleotide sequence ID" value="NZ_JAUSVX010000013.1"/>
</dbReference>
<protein>
    <submittedName>
        <fullName evidence="1">Uncharacterized protein</fullName>
    </submittedName>
</protein>
<dbReference type="Proteomes" id="UP001242480">
    <property type="component" value="Unassembled WGS sequence"/>
</dbReference>
<proteinExistence type="predicted"/>
<sequence length="76" mass="8819">MLKKSECKKAIRHLTHRWAAETGLGPASGEISSFSAFKAWLLEIGHSQYLSFRSKGDPDYDAEMWFDQELKQTWRN</sequence>
<evidence type="ECO:0000313" key="1">
    <source>
        <dbReference type="EMBL" id="MDQ0472646.1"/>
    </source>
</evidence>
<reference evidence="1 2" key="1">
    <citation type="submission" date="2023-07" db="EMBL/GenBank/DDBJ databases">
        <title>Genomic Encyclopedia of Type Strains, Phase IV (KMG-IV): sequencing the most valuable type-strain genomes for metagenomic binning, comparative biology and taxonomic classification.</title>
        <authorList>
            <person name="Goeker M."/>
        </authorList>
    </citation>
    <scope>NUCLEOTIDE SEQUENCE [LARGE SCALE GENOMIC DNA]</scope>
    <source>
        <strain evidence="1 2">DSM 19619</strain>
    </source>
</reference>
<comment type="caution">
    <text evidence="1">The sequence shown here is derived from an EMBL/GenBank/DDBJ whole genome shotgun (WGS) entry which is preliminary data.</text>
</comment>
<keyword evidence="2" id="KW-1185">Reference proteome</keyword>
<gene>
    <name evidence="1" type="ORF">QO011_005676</name>
</gene>